<feature type="domain" description="Nudix hydrolase" evidence="1">
    <location>
        <begin position="47"/>
        <end position="166"/>
    </location>
</feature>
<proteinExistence type="predicted"/>
<dbReference type="InterPro" id="IPR000086">
    <property type="entry name" value="NUDIX_hydrolase_dom"/>
</dbReference>
<dbReference type="Pfam" id="PF00293">
    <property type="entry name" value="NUDIX"/>
    <property type="match status" value="1"/>
</dbReference>
<protein>
    <recommendedName>
        <fullName evidence="1">Nudix hydrolase domain-containing protein</fullName>
    </recommendedName>
</protein>
<comment type="caution">
    <text evidence="2">The sequence shown here is derived from an EMBL/GenBank/DDBJ whole genome shotgun (WGS) entry which is preliminary data.</text>
</comment>
<accession>A0A1F6LUE2</accession>
<dbReference type="InterPro" id="IPR011051">
    <property type="entry name" value="RmlC_Cupin_sf"/>
</dbReference>
<evidence type="ECO:0000259" key="1">
    <source>
        <dbReference type="Pfam" id="PF00293"/>
    </source>
</evidence>
<sequence>MDISVTRSGGMRVYVEGEIRLRMRGGFIPDEAYPVVVDHTIIPFTDVLVVDYKSRTCYLAMRAIKPMKGIWEIGGGRRKGEKPVEAMRRNFKRETGLDLPEERFQFVFHADHVWQDREEEPQDKGKHYAGHHFVVELSSEELAAARASMEKREYDREFGLQEYTRERMVAENVHPALLHLFDMVMGPGIDDVNLVVQPEGGLQGHDDPRRTITDLLFDPTIPLRHSELVTKGQVTVGNHWHNCVERFVLKAGRIDRLVFEDIHTKVRRVWTNLGPGTEITVPARVAHALVMAPDSVLHMYVSSAESPANKEFFHTYTLLTA</sequence>
<dbReference type="EMBL" id="MFPV01000007">
    <property type="protein sequence ID" value="OGH63027.1"/>
    <property type="molecule type" value="Genomic_DNA"/>
</dbReference>
<gene>
    <name evidence="2" type="ORF">A2848_02645</name>
</gene>
<dbReference type="Proteomes" id="UP000176329">
    <property type="component" value="Unassembled WGS sequence"/>
</dbReference>
<dbReference type="InterPro" id="IPR015797">
    <property type="entry name" value="NUDIX_hydrolase-like_dom_sf"/>
</dbReference>
<reference evidence="2 3" key="1">
    <citation type="journal article" date="2016" name="Nat. Commun.">
        <title>Thousands of microbial genomes shed light on interconnected biogeochemical processes in an aquifer system.</title>
        <authorList>
            <person name="Anantharaman K."/>
            <person name="Brown C.T."/>
            <person name="Hug L.A."/>
            <person name="Sharon I."/>
            <person name="Castelle C.J."/>
            <person name="Probst A.J."/>
            <person name="Thomas B.C."/>
            <person name="Singh A."/>
            <person name="Wilkins M.J."/>
            <person name="Karaoz U."/>
            <person name="Brodie E.L."/>
            <person name="Williams K.H."/>
            <person name="Hubbard S.S."/>
            <person name="Banfield J.F."/>
        </authorList>
    </citation>
    <scope>NUCLEOTIDE SEQUENCE [LARGE SCALE GENOMIC DNA]</scope>
</reference>
<dbReference type="AlphaFoldDB" id="A0A1F6LUE2"/>
<dbReference type="Gene3D" id="3.90.79.10">
    <property type="entry name" value="Nucleoside Triphosphate Pyrophosphohydrolase"/>
    <property type="match status" value="1"/>
</dbReference>
<dbReference type="SUPFAM" id="SSF55811">
    <property type="entry name" value="Nudix"/>
    <property type="match status" value="1"/>
</dbReference>
<evidence type="ECO:0000313" key="3">
    <source>
        <dbReference type="Proteomes" id="UP000176329"/>
    </source>
</evidence>
<dbReference type="SUPFAM" id="SSF51182">
    <property type="entry name" value="RmlC-like cupins"/>
    <property type="match status" value="1"/>
</dbReference>
<name>A0A1F6LUE2_9BACT</name>
<organism evidence="2 3">
    <name type="scientific">Candidatus Magasanikbacteria bacterium RIFCSPHIGHO2_01_FULL_50_8</name>
    <dbReference type="NCBI Taxonomy" id="1798674"/>
    <lineage>
        <taxon>Bacteria</taxon>
        <taxon>Candidatus Magasanikiibacteriota</taxon>
    </lineage>
</organism>
<evidence type="ECO:0000313" key="2">
    <source>
        <dbReference type="EMBL" id="OGH63027.1"/>
    </source>
</evidence>